<dbReference type="RefSeq" id="WP_229735125.1">
    <property type="nucleotide sequence ID" value="NZ_BMEL01000002.1"/>
</dbReference>
<dbReference type="PANTHER" id="PTHR35529">
    <property type="entry name" value="MANGANESE EFFLUX PUMP MNTP-RELATED"/>
    <property type="match status" value="1"/>
</dbReference>
<reference evidence="6" key="1">
    <citation type="journal article" date="2014" name="Int. J. Syst. Evol. Microbiol.">
        <title>Complete genome sequence of Corynebacterium casei LMG S-19264T (=DSM 44701T), isolated from a smear-ripened cheese.</title>
        <authorList>
            <consortium name="US DOE Joint Genome Institute (JGI-PGF)"/>
            <person name="Walter F."/>
            <person name="Albersmeier A."/>
            <person name="Kalinowski J."/>
            <person name="Ruckert C."/>
        </authorList>
    </citation>
    <scope>NUCLEOTIDE SEQUENCE</scope>
    <source>
        <strain evidence="6">CGMCC 1.12153</strain>
    </source>
</reference>
<feature type="transmembrane region" description="Helical" evidence="5">
    <location>
        <begin position="159"/>
        <end position="179"/>
    </location>
</feature>
<keyword evidence="1" id="KW-1003">Cell membrane</keyword>
<dbReference type="EMBL" id="BMEL01000002">
    <property type="protein sequence ID" value="GGF21817.1"/>
    <property type="molecule type" value="Genomic_DNA"/>
</dbReference>
<gene>
    <name evidence="6" type="primary">mntP</name>
    <name evidence="6" type="ORF">GCM10010954_20790</name>
</gene>
<evidence type="ECO:0000256" key="4">
    <source>
        <dbReference type="ARBA" id="ARBA00023136"/>
    </source>
</evidence>
<feature type="transmembrane region" description="Helical" evidence="5">
    <location>
        <begin position="103"/>
        <end position="125"/>
    </location>
</feature>
<evidence type="ECO:0000256" key="3">
    <source>
        <dbReference type="ARBA" id="ARBA00022989"/>
    </source>
</evidence>
<accession>A0A917B402</accession>
<evidence type="ECO:0000256" key="2">
    <source>
        <dbReference type="ARBA" id="ARBA00022692"/>
    </source>
</evidence>
<keyword evidence="3 5" id="KW-1133">Transmembrane helix</keyword>
<evidence type="ECO:0000313" key="6">
    <source>
        <dbReference type="EMBL" id="GGF21817.1"/>
    </source>
</evidence>
<proteinExistence type="predicted"/>
<dbReference type="PANTHER" id="PTHR35529:SF1">
    <property type="entry name" value="MANGANESE EFFLUX PUMP MNTP-RELATED"/>
    <property type="match status" value="1"/>
</dbReference>
<keyword evidence="7" id="KW-1185">Reference proteome</keyword>
<feature type="transmembrane region" description="Helical" evidence="5">
    <location>
        <begin position="69"/>
        <end position="91"/>
    </location>
</feature>
<reference evidence="6" key="2">
    <citation type="submission" date="2020-09" db="EMBL/GenBank/DDBJ databases">
        <authorList>
            <person name="Sun Q."/>
            <person name="Zhou Y."/>
        </authorList>
    </citation>
    <scope>NUCLEOTIDE SEQUENCE</scope>
    <source>
        <strain evidence="6">CGMCC 1.12153</strain>
    </source>
</reference>
<evidence type="ECO:0000256" key="5">
    <source>
        <dbReference type="SAM" id="Phobius"/>
    </source>
</evidence>
<keyword evidence="2 5" id="KW-0812">Transmembrane</keyword>
<feature type="transmembrane region" description="Helical" evidence="5">
    <location>
        <begin position="6"/>
        <end position="27"/>
    </location>
</feature>
<keyword evidence="4 5" id="KW-0472">Membrane</keyword>
<dbReference type="AlphaFoldDB" id="A0A917B402"/>
<dbReference type="Pfam" id="PF02659">
    <property type="entry name" value="Mntp"/>
    <property type="match status" value="1"/>
</dbReference>
<feature type="transmembrane region" description="Helical" evidence="5">
    <location>
        <begin position="131"/>
        <end position="152"/>
    </location>
</feature>
<sequence>MELENMASIILLSIALGMDAFSISLGMGMQSVRLKYIGIAGLLVGFLHMVMPGLGILLGKWLFVNVSEWASLAGGFLLLTLGAYTLFASFTEKHSPAHSMAGFGLWVFAFSVSIDSFPVGFSLGLHNMNPIVSIFSFGMMSTGLTWLGFLVGRRATSYVGAYSELLGGSILCALGLYTIF</sequence>
<organism evidence="6 7">
    <name type="scientific">Halobacillus andaensis</name>
    <dbReference type="NCBI Taxonomy" id="1176239"/>
    <lineage>
        <taxon>Bacteria</taxon>
        <taxon>Bacillati</taxon>
        <taxon>Bacillota</taxon>
        <taxon>Bacilli</taxon>
        <taxon>Bacillales</taxon>
        <taxon>Bacillaceae</taxon>
        <taxon>Halobacillus</taxon>
    </lineage>
</organism>
<name>A0A917B402_HALAA</name>
<evidence type="ECO:0000256" key="1">
    <source>
        <dbReference type="ARBA" id="ARBA00022475"/>
    </source>
</evidence>
<dbReference type="Proteomes" id="UP000660110">
    <property type="component" value="Unassembled WGS sequence"/>
</dbReference>
<comment type="caution">
    <text evidence="6">The sequence shown here is derived from an EMBL/GenBank/DDBJ whole genome shotgun (WGS) entry which is preliminary data.</text>
</comment>
<dbReference type="InterPro" id="IPR003810">
    <property type="entry name" value="Mntp/YtaF"/>
</dbReference>
<feature type="transmembrane region" description="Helical" evidence="5">
    <location>
        <begin position="39"/>
        <end position="63"/>
    </location>
</feature>
<protein>
    <submittedName>
        <fullName evidence="6">Manganese efflux pump MntP</fullName>
    </submittedName>
</protein>
<evidence type="ECO:0000313" key="7">
    <source>
        <dbReference type="Proteomes" id="UP000660110"/>
    </source>
</evidence>